<evidence type="ECO:0000313" key="4">
    <source>
        <dbReference type="EMBL" id="MFC6039402.1"/>
    </source>
</evidence>
<dbReference type="Gene3D" id="3.40.630.40">
    <property type="entry name" value="Zn-dependent exopeptidases"/>
    <property type="match status" value="1"/>
</dbReference>
<dbReference type="InterPro" id="IPR050695">
    <property type="entry name" value="N-acetylmuramoyl_amidase_3"/>
</dbReference>
<feature type="region of interest" description="Disordered" evidence="2">
    <location>
        <begin position="1"/>
        <end position="20"/>
    </location>
</feature>
<organism evidence="4 5">
    <name type="scientific">Paenisporosarcina macmurdoensis</name>
    <dbReference type="NCBI Taxonomy" id="212659"/>
    <lineage>
        <taxon>Bacteria</taxon>
        <taxon>Bacillati</taxon>
        <taxon>Bacillota</taxon>
        <taxon>Bacilli</taxon>
        <taxon>Bacillales</taxon>
        <taxon>Caryophanaceae</taxon>
        <taxon>Paenisporosarcina</taxon>
    </lineage>
</organism>
<accession>A0ABW1L891</accession>
<comment type="caution">
    <text evidence="4">The sequence shown here is derived from an EMBL/GenBank/DDBJ whole genome shotgun (WGS) entry which is preliminary data.</text>
</comment>
<evidence type="ECO:0000256" key="1">
    <source>
        <dbReference type="ARBA" id="ARBA00022801"/>
    </source>
</evidence>
<dbReference type="InterPro" id="IPR002508">
    <property type="entry name" value="MurNAc-LAA_cat"/>
</dbReference>
<evidence type="ECO:0000259" key="3">
    <source>
        <dbReference type="SMART" id="SM00646"/>
    </source>
</evidence>
<dbReference type="PANTHER" id="PTHR30404:SF0">
    <property type="entry name" value="N-ACETYLMURAMOYL-L-ALANINE AMIDASE AMIC"/>
    <property type="match status" value="1"/>
</dbReference>
<sequence length="181" mass="20030">MKKIIVDAGHGPHTAGKRSPDETLREFMFNEAVAIRVKKLLNAEGFTVIFSHDDTRDVALSERISLANKLKVDAFVSIHANAFGTDWNAAHGIETYTCLHPSKTSVIMATQVQQALLMRTSRKDRGIKKGDFAVLRETTMPAILVECGFMTNKEEAILLKSTFYKQRCAQAIAFGILCSLA</sequence>
<name>A0ABW1L891_9BACL</name>
<dbReference type="RefSeq" id="WP_377733482.1">
    <property type="nucleotide sequence ID" value="NZ_JBHSRI010000009.1"/>
</dbReference>
<feature type="domain" description="MurNAc-LAA" evidence="3">
    <location>
        <begin position="64"/>
        <end position="177"/>
    </location>
</feature>
<dbReference type="GO" id="GO:0008745">
    <property type="term" value="F:N-acetylmuramoyl-L-alanine amidase activity"/>
    <property type="evidence" value="ECO:0007669"/>
    <property type="project" value="UniProtKB-EC"/>
</dbReference>
<dbReference type="CDD" id="cd02696">
    <property type="entry name" value="MurNAc-LAA"/>
    <property type="match status" value="1"/>
</dbReference>
<reference evidence="5" key="1">
    <citation type="journal article" date="2019" name="Int. J. Syst. Evol. Microbiol.">
        <title>The Global Catalogue of Microorganisms (GCM) 10K type strain sequencing project: providing services to taxonomists for standard genome sequencing and annotation.</title>
        <authorList>
            <consortium name="The Broad Institute Genomics Platform"/>
            <consortium name="The Broad Institute Genome Sequencing Center for Infectious Disease"/>
            <person name="Wu L."/>
            <person name="Ma J."/>
        </authorList>
    </citation>
    <scope>NUCLEOTIDE SEQUENCE [LARGE SCALE GENOMIC DNA]</scope>
    <source>
        <strain evidence="5">CCUG 54527</strain>
    </source>
</reference>
<dbReference type="SUPFAM" id="SSF53187">
    <property type="entry name" value="Zn-dependent exopeptidases"/>
    <property type="match status" value="1"/>
</dbReference>
<dbReference type="SMART" id="SM00646">
    <property type="entry name" value="Ami_3"/>
    <property type="match status" value="1"/>
</dbReference>
<dbReference type="Proteomes" id="UP001596170">
    <property type="component" value="Unassembled WGS sequence"/>
</dbReference>
<gene>
    <name evidence="4" type="ORF">ACFPYN_08195</name>
</gene>
<keyword evidence="1 4" id="KW-0378">Hydrolase</keyword>
<dbReference type="EMBL" id="JBHSRI010000009">
    <property type="protein sequence ID" value="MFC6039402.1"/>
    <property type="molecule type" value="Genomic_DNA"/>
</dbReference>
<protein>
    <submittedName>
        <fullName evidence="4">N-acetylmuramoyl-L-alanine amidase</fullName>
        <ecNumber evidence="4">3.5.1.28</ecNumber>
    </submittedName>
</protein>
<dbReference type="Pfam" id="PF01520">
    <property type="entry name" value="Amidase_3"/>
    <property type="match status" value="1"/>
</dbReference>
<keyword evidence="5" id="KW-1185">Reference proteome</keyword>
<proteinExistence type="predicted"/>
<dbReference type="PANTHER" id="PTHR30404">
    <property type="entry name" value="N-ACETYLMURAMOYL-L-ALANINE AMIDASE"/>
    <property type="match status" value="1"/>
</dbReference>
<evidence type="ECO:0000313" key="5">
    <source>
        <dbReference type="Proteomes" id="UP001596170"/>
    </source>
</evidence>
<dbReference type="EC" id="3.5.1.28" evidence="4"/>
<evidence type="ECO:0000256" key="2">
    <source>
        <dbReference type="SAM" id="MobiDB-lite"/>
    </source>
</evidence>